<accession>A0ABR3XV66</accession>
<sequence length="88" mass="9748">MSSGAFQGFASSEGKEQVNHRISVPEQLFKSLLGSTLRNYTQTSVVPFVHRSVGSNLGKRNSASLRLLVFFNSESTLFSQFQVDSYLV</sequence>
<evidence type="ECO:0000313" key="2">
    <source>
        <dbReference type="Proteomes" id="UP001586593"/>
    </source>
</evidence>
<protein>
    <submittedName>
        <fullName evidence="1">Uncharacterized protein</fullName>
    </submittedName>
</protein>
<gene>
    <name evidence="1" type="ORF">VTK73DRAFT_6714</name>
</gene>
<comment type="caution">
    <text evidence="1">The sequence shown here is derived from an EMBL/GenBank/DDBJ whole genome shotgun (WGS) entry which is preliminary data.</text>
</comment>
<dbReference type="EMBL" id="JAZHXJ010000039">
    <property type="protein sequence ID" value="KAL1879902.1"/>
    <property type="molecule type" value="Genomic_DNA"/>
</dbReference>
<dbReference type="Proteomes" id="UP001586593">
    <property type="component" value="Unassembled WGS sequence"/>
</dbReference>
<reference evidence="1 2" key="1">
    <citation type="journal article" date="2024" name="Commun. Biol.">
        <title>Comparative genomic analysis of thermophilic fungi reveals convergent evolutionary adaptations and gene losses.</title>
        <authorList>
            <person name="Steindorff A.S."/>
            <person name="Aguilar-Pontes M.V."/>
            <person name="Robinson A.J."/>
            <person name="Andreopoulos B."/>
            <person name="LaButti K."/>
            <person name="Kuo A."/>
            <person name="Mondo S."/>
            <person name="Riley R."/>
            <person name="Otillar R."/>
            <person name="Haridas S."/>
            <person name="Lipzen A."/>
            <person name="Grimwood J."/>
            <person name="Schmutz J."/>
            <person name="Clum A."/>
            <person name="Reid I.D."/>
            <person name="Moisan M.C."/>
            <person name="Butler G."/>
            <person name="Nguyen T.T.M."/>
            <person name="Dewar K."/>
            <person name="Conant G."/>
            <person name="Drula E."/>
            <person name="Henrissat B."/>
            <person name="Hansel C."/>
            <person name="Singer S."/>
            <person name="Hutchinson M.I."/>
            <person name="de Vries R.P."/>
            <person name="Natvig D.O."/>
            <person name="Powell A.J."/>
            <person name="Tsang A."/>
            <person name="Grigoriev I.V."/>
        </authorList>
    </citation>
    <scope>NUCLEOTIDE SEQUENCE [LARGE SCALE GENOMIC DNA]</scope>
    <source>
        <strain evidence="1 2">ATCC 24622</strain>
    </source>
</reference>
<keyword evidence="2" id="KW-1185">Reference proteome</keyword>
<name>A0ABR3XV66_9PEZI</name>
<proteinExistence type="predicted"/>
<organism evidence="1 2">
    <name type="scientific">Phialemonium thermophilum</name>
    <dbReference type="NCBI Taxonomy" id="223376"/>
    <lineage>
        <taxon>Eukaryota</taxon>
        <taxon>Fungi</taxon>
        <taxon>Dikarya</taxon>
        <taxon>Ascomycota</taxon>
        <taxon>Pezizomycotina</taxon>
        <taxon>Sordariomycetes</taxon>
        <taxon>Sordariomycetidae</taxon>
        <taxon>Cephalothecales</taxon>
        <taxon>Cephalothecaceae</taxon>
        <taxon>Phialemonium</taxon>
    </lineage>
</organism>
<evidence type="ECO:0000313" key="1">
    <source>
        <dbReference type="EMBL" id="KAL1879902.1"/>
    </source>
</evidence>